<name>A0A2S7USA0_9GAMM</name>
<feature type="domain" description="Aldehyde dehydrogenase" evidence="8">
    <location>
        <begin position="6"/>
        <end position="285"/>
    </location>
</feature>
<accession>A0A2S7USA0</accession>
<keyword evidence="7" id="KW-0963">Cytoplasm</keyword>
<gene>
    <name evidence="7" type="primary">proA</name>
    <name evidence="9" type="ORF">BTO11_02450</name>
</gene>
<keyword evidence="4 7" id="KW-0521">NADP</keyword>
<evidence type="ECO:0000313" key="9">
    <source>
        <dbReference type="EMBL" id="PQJ52625.1"/>
    </source>
</evidence>
<dbReference type="NCBIfam" id="TIGR00407">
    <property type="entry name" value="proA"/>
    <property type="match status" value="1"/>
</dbReference>
<sequence length="416" mass="45314">MTFSIQNMASQTKEAANVVATLTTETKNRVLMTISANLQAHSAKILAANKLDMEAAKKNDLAESMIDRLLLTEERIIAIAKSVEYIATLPDPVGLVTKTSLLPNGLNMSKQRIPLGVIAMIYESRPNVTVDAASLCFKAGNAVILRGGKEALQSNLALADSIHQALAQFDIPLNAISLVPDPDREIMNELLTLSDDVDLLIPRGGENLIRYVTENSRIPVIQHYKGVCHLYVDKFGDLEKALKILVNGKVQRPGVCNSLETLLVHKDVAKQFLPIVAATFAEHKVRVHACEKSLPYFENADLATDLDYDAEYLALEIAIKIVDSYDEAVTHIQRFSSGHTEVIITQDISLANKFIRQINSAVVMVNASSRFSDGGELGLGAEIGISTSKLHAYGPMGLESLTTEKFVVIGDGHIRG</sequence>
<protein>
    <recommendedName>
        <fullName evidence="7">Gamma-glutamyl phosphate reductase</fullName>
        <shortName evidence="7">GPR</shortName>
        <ecNumber evidence="7">1.2.1.41</ecNumber>
    </recommendedName>
    <alternativeName>
        <fullName evidence="7">Glutamate-5-semialdehyde dehydrogenase</fullName>
    </alternativeName>
    <alternativeName>
        <fullName evidence="7">Glutamyl-gamma-semialdehyde dehydrogenase</fullName>
        <shortName evidence="7">GSA dehydrogenase</shortName>
    </alternativeName>
</protein>
<evidence type="ECO:0000256" key="2">
    <source>
        <dbReference type="ARBA" id="ARBA00022605"/>
    </source>
</evidence>
<comment type="pathway">
    <text evidence="1 7">Amino-acid biosynthesis; L-proline biosynthesis; L-glutamate 5-semialdehyde from L-glutamate: step 2/2.</text>
</comment>
<dbReference type="GO" id="GO:0055129">
    <property type="term" value="P:L-proline biosynthetic process"/>
    <property type="evidence" value="ECO:0007669"/>
    <property type="project" value="UniProtKB-UniRule"/>
</dbReference>
<dbReference type="GO" id="GO:0005737">
    <property type="term" value="C:cytoplasm"/>
    <property type="evidence" value="ECO:0007669"/>
    <property type="project" value="UniProtKB-SubCell"/>
</dbReference>
<dbReference type="RefSeq" id="WP_105051088.1">
    <property type="nucleotide sequence ID" value="NZ_BMYG01000004.1"/>
</dbReference>
<dbReference type="EMBL" id="MSCH01000003">
    <property type="protein sequence ID" value="PQJ52625.1"/>
    <property type="molecule type" value="Genomic_DNA"/>
</dbReference>
<evidence type="ECO:0000256" key="4">
    <source>
        <dbReference type="ARBA" id="ARBA00022857"/>
    </source>
</evidence>
<evidence type="ECO:0000256" key="6">
    <source>
        <dbReference type="ARBA" id="ARBA00049024"/>
    </source>
</evidence>
<comment type="function">
    <text evidence="7">Catalyzes the NADPH-dependent reduction of L-glutamate 5-phosphate into L-glutamate 5-semialdehyde and phosphate. The product spontaneously undergoes cyclization to form 1-pyrroline-5-carboxylate.</text>
</comment>
<dbReference type="Gene3D" id="3.40.309.10">
    <property type="entry name" value="Aldehyde Dehydrogenase, Chain A, domain 2"/>
    <property type="match status" value="1"/>
</dbReference>
<dbReference type="InterPro" id="IPR015590">
    <property type="entry name" value="Aldehyde_DH_dom"/>
</dbReference>
<keyword evidence="5 7" id="KW-0560">Oxidoreductase</keyword>
<dbReference type="SUPFAM" id="SSF53720">
    <property type="entry name" value="ALDH-like"/>
    <property type="match status" value="1"/>
</dbReference>
<evidence type="ECO:0000259" key="8">
    <source>
        <dbReference type="Pfam" id="PF00171"/>
    </source>
</evidence>
<dbReference type="InterPro" id="IPR016161">
    <property type="entry name" value="Ald_DH/histidinol_DH"/>
</dbReference>
<keyword evidence="2 7" id="KW-0028">Amino-acid biosynthesis</keyword>
<dbReference type="GO" id="GO:0050661">
    <property type="term" value="F:NADP binding"/>
    <property type="evidence" value="ECO:0007669"/>
    <property type="project" value="InterPro"/>
</dbReference>
<evidence type="ECO:0000256" key="7">
    <source>
        <dbReference type="HAMAP-Rule" id="MF_00412"/>
    </source>
</evidence>
<dbReference type="Pfam" id="PF00171">
    <property type="entry name" value="Aldedh"/>
    <property type="match status" value="1"/>
</dbReference>
<keyword evidence="10" id="KW-1185">Reference proteome</keyword>
<keyword evidence="3 7" id="KW-0641">Proline biosynthesis</keyword>
<dbReference type="NCBIfam" id="NF001221">
    <property type="entry name" value="PRK00197.1"/>
    <property type="match status" value="1"/>
</dbReference>
<dbReference type="InterPro" id="IPR016163">
    <property type="entry name" value="Ald_DH_C"/>
</dbReference>
<dbReference type="UniPathway" id="UPA00098">
    <property type="reaction ID" value="UER00360"/>
</dbReference>
<dbReference type="Proteomes" id="UP000239007">
    <property type="component" value="Unassembled WGS sequence"/>
</dbReference>
<dbReference type="PIRSF" id="PIRSF000151">
    <property type="entry name" value="GPR"/>
    <property type="match status" value="1"/>
</dbReference>
<dbReference type="InterPro" id="IPR016162">
    <property type="entry name" value="Ald_DH_N"/>
</dbReference>
<dbReference type="PROSITE" id="PS01223">
    <property type="entry name" value="PROA"/>
    <property type="match status" value="1"/>
</dbReference>
<dbReference type="PANTHER" id="PTHR11063">
    <property type="entry name" value="GLUTAMATE SEMIALDEHYDE DEHYDROGENASE"/>
    <property type="match status" value="1"/>
</dbReference>
<comment type="catalytic activity">
    <reaction evidence="6 7">
        <text>L-glutamate 5-semialdehyde + phosphate + NADP(+) = L-glutamyl 5-phosphate + NADPH + H(+)</text>
        <dbReference type="Rhea" id="RHEA:19541"/>
        <dbReference type="ChEBI" id="CHEBI:15378"/>
        <dbReference type="ChEBI" id="CHEBI:43474"/>
        <dbReference type="ChEBI" id="CHEBI:57783"/>
        <dbReference type="ChEBI" id="CHEBI:58066"/>
        <dbReference type="ChEBI" id="CHEBI:58274"/>
        <dbReference type="ChEBI" id="CHEBI:58349"/>
        <dbReference type="EC" id="1.2.1.41"/>
    </reaction>
</comment>
<dbReference type="InterPro" id="IPR020593">
    <property type="entry name" value="G-glutamylP_reductase_CS"/>
</dbReference>
<dbReference type="EC" id="1.2.1.41" evidence="7"/>
<evidence type="ECO:0000313" key="10">
    <source>
        <dbReference type="Proteomes" id="UP000239007"/>
    </source>
</evidence>
<evidence type="ECO:0000256" key="5">
    <source>
        <dbReference type="ARBA" id="ARBA00023002"/>
    </source>
</evidence>
<dbReference type="GO" id="GO:0004350">
    <property type="term" value="F:glutamate-5-semialdehyde dehydrogenase activity"/>
    <property type="evidence" value="ECO:0007669"/>
    <property type="project" value="UniProtKB-UniRule"/>
</dbReference>
<dbReference type="CDD" id="cd07079">
    <property type="entry name" value="ALDH_F18-19_ProA-GPR"/>
    <property type="match status" value="1"/>
</dbReference>
<organism evidence="9 10">
    <name type="scientific">Psychrosphaera saromensis</name>
    <dbReference type="NCBI Taxonomy" id="716813"/>
    <lineage>
        <taxon>Bacteria</taxon>
        <taxon>Pseudomonadati</taxon>
        <taxon>Pseudomonadota</taxon>
        <taxon>Gammaproteobacteria</taxon>
        <taxon>Alteromonadales</taxon>
        <taxon>Pseudoalteromonadaceae</taxon>
        <taxon>Psychrosphaera</taxon>
    </lineage>
</organism>
<dbReference type="InterPro" id="IPR000965">
    <property type="entry name" value="GPR_dom"/>
</dbReference>
<comment type="subcellular location">
    <subcellularLocation>
        <location evidence="7">Cytoplasm</location>
    </subcellularLocation>
</comment>
<proteinExistence type="inferred from homology"/>
<reference evidence="9 10" key="1">
    <citation type="submission" date="2016-12" db="EMBL/GenBank/DDBJ databases">
        <title>Diversity of luminous bacteria.</title>
        <authorList>
            <person name="Yoshizawa S."/>
            <person name="Kogure K."/>
        </authorList>
    </citation>
    <scope>NUCLEOTIDE SEQUENCE [LARGE SCALE GENOMIC DNA]</scope>
    <source>
        <strain evidence="9 10">SA4-48</strain>
    </source>
</reference>
<comment type="similarity">
    <text evidence="7">Belongs to the gamma-glutamyl phosphate reductase family.</text>
</comment>
<dbReference type="PANTHER" id="PTHR11063:SF8">
    <property type="entry name" value="DELTA-1-PYRROLINE-5-CARBOXYLATE SYNTHASE"/>
    <property type="match status" value="1"/>
</dbReference>
<evidence type="ECO:0000256" key="1">
    <source>
        <dbReference type="ARBA" id="ARBA00004985"/>
    </source>
</evidence>
<evidence type="ECO:0000256" key="3">
    <source>
        <dbReference type="ARBA" id="ARBA00022650"/>
    </source>
</evidence>
<dbReference type="AlphaFoldDB" id="A0A2S7USA0"/>
<dbReference type="FunFam" id="3.40.309.10:FF:000006">
    <property type="entry name" value="Gamma-glutamyl phosphate reductase"/>
    <property type="match status" value="1"/>
</dbReference>
<comment type="caution">
    <text evidence="9">The sequence shown here is derived from an EMBL/GenBank/DDBJ whole genome shotgun (WGS) entry which is preliminary data.</text>
</comment>
<dbReference type="OrthoDB" id="9809970at2"/>
<dbReference type="HAMAP" id="MF_00412">
    <property type="entry name" value="ProA"/>
    <property type="match status" value="1"/>
</dbReference>
<dbReference type="Gene3D" id="3.40.605.10">
    <property type="entry name" value="Aldehyde Dehydrogenase, Chain A, domain 1"/>
    <property type="match status" value="1"/>
</dbReference>
<dbReference type="InterPro" id="IPR012134">
    <property type="entry name" value="Glu-5-SA_DH"/>
</dbReference>